<dbReference type="Proteomes" id="UP001162501">
    <property type="component" value="Chromosome 4"/>
</dbReference>
<protein>
    <submittedName>
        <fullName evidence="1">Uncharacterized protein</fullName>
    </submittedName>
</protein>
<accession>A0AC59ZVW1</accession>
<reference evidence="1" key="2">
    <citation type="submission" date="2025-03" db="EMBL/GenBank/DDBJ databases">
        <authorList>
            <consortium name="ELIXIR-Norway"/>
            <consortium name="Elixir Norway"/>
        </authorList>
    </citation>
    <scope>NUCLEOTIDE SEQUENCE</scope>
</reference>
<reference evidence="1" key="1">
    <citation type="submission" date="2023-05" db="EMBL/GenBank/DDBJ databases">
        <authorList>
            <consortium name="ELIXIR-Norway"/>
        </authorList>
    </citation>
    <scope>NUCLEOTIDE SEQUENCE</scope>
</reference>
<proteinExistence type="predicted"/>
<gene>
    <name evidence="1" type="ORF">MRATA1EN22A_LOCUS23763</name>
</gene>
<evidence type="ECO:0000313" key="1">
    <source>
        <dbReference type="EMBL" id="CAN0518782.1"/>
    </source>
</evidence>
<dbReference type="EMBL" id="OX596088">
    <property type="protein sequence ID" value="CAN0518782.1"/>
    <property type="molecule type" value="Genomic_DNA"/>
</dbReference>
<organism evidence="1 2">
    <name type="scientific">Rangifer tarandus platyrhynchus</name>
    <name type="common">Svalbard reindeer</name>
    <dbReference type="NCBI Taxonomy" id="3082113"/>
    <lineage>
        <taxon>Eukaryota</taxon>
        <taxon>Metazoa</taxon>
        <taxon>Chordata</taxon>
        <taxon>Craniata</taxon>
        <taxon>Vertebrata</taxon>
        <taxon>Euteleostomi</taxon>
        <taxon>Mammalia</taxon>
        <taxon>Eutheria</taxon>
        <taxon>Laurasiatheria</taxon>
        <taxon>Artiodactyla</taxon>
        <taxon>Ruminantia</taxon>
        <taxon>Pecora</taxon>
        <taxon>Cervidae</taxon>
        <taxon>Odocoileinae</taxon>
        <taxon>Rangifer</taxon>
    </lineage>
</organism>
<name>A0AC59ZVW1_RANTA</name>
<sequence>MVPVGGCITARREQQADRGSRPQRTQQSAFVGGLTRPRKERHTWGARKECGPHPWIKRRSPVAAANQESRQHTLPPALPRSALPSGLHRAPQGARVLGERLHPPTLSSQGCGGTGSGRCWGQP</sequence>
<evidence type="ECO:0000313" key="2">
    <source>
        <dbReference type="Proteomes" id="UP001162501"/>
    </source>
</evidence>